<dbReference type="Proteomes" id="UP000724874">
    <property type="component" value="Unassembled WGS sequence"/>
</dbReference>
<evidence type="ECO:0000313" key="2">
    <source>
        <dbReference type="Proteomes" id="UP000724874"/>
    </source>
</evidence>
<name>A0A9P5NGK8_GYMJU</name>
<reference evidence="1" key="1">
    <citation type="submission" date="2020-11" db="EMBL/GenBank/DDBJ databases">
        <authorList>
            <consortium name="DOE Joint Genome Institute"/>
            <person name="Ahrendt S."/>
            <person name="Riley R."/>
            <person name="Andreopoulos W."/>
            <person name="LaButti K."/>
            <person name="Pangilinan J."/>
            <person name="Ruiz-duenas F.J."/>
            <person name="Barrasa J.M."/>
            <person name="Sanchez-Garcia M."/>
            <person name="Camarero S."/>
            <person name="Miyauchi S."/>
            <person name="Serrano A."/>
            <person name="Linde D."/>
            <person name="Babiker R."/>
            <person name="Drula E."/>
            <person name="Ayuso-Fernandez I."/>
            <person name="Pacheco R."/>
            <person name="Padilla G."/>
            <person name="Ferreira P."/>
            <person name="Barriuso J."/>
            <person name="Kellner H."/>
            <person name="Castanera R."/>
            <person name="Alfaro M."/>
            <person name="Ramirez L."/>
            <person name="Pisabarro A.G."/>
            <person name="Kuo A."/>
            <person name="Tritt A."/>
            <person name="Lipzen A."/>
            <person name="He G."/>
            <person name="Yan M."/>
            <person name="Ng V."/>
            <person name="Cullen D."/>
            <person name="Martin F."/>
            <person name="Rosso M.-N."/>
            <person name="Henrissat B."/>
            <person name="Hibbett D."/>
            <person name="Martinez A.T."/>
            <person name="Grigoriev I.V."/>
        </authorList>
    </citation>
    <scope>NUCLEOTIDE SEQUENCE</scope>
    <source>
        <strain evidence="1">AH 44721</strain>
    </source>
</reference>
<keyword evidence="2" id="KW-1185">Reference proteome</keyword>
<dbReference type="EMBL" id="JADNYJ010000111">
    <property type="protein sequence ID" value="KAF8884082.1"/>
    <property type="molecule type" value="Genomic_DNA"/>
</dbReference>
<comment type="caution">
    <text evidence="1">The sequence shown here is derived from an EMBL/GenBank/DDBJ whole genome shotgun (WGS) entry which is preliminary data.</text>
</comment>
<sequence length="137" mass="15373">MRAYSQNGSPCGVMPQRPSLSTHLKAEPVIANEGIQLRKGAIKKTSASDCMEEYITVRQFLETCVPAMDHLLMSFIQFGCTTEEYLRSFAAFGLKKRRQVLESIFAGYLAADGNENNRGATEMDLAVLEDHLDRYFL</sequence>
<protein>
    <submittedName>
        <fullName evidence="1">Uncharacterized protein</fullName>
    </submittedName>
</protein>
<accession>A0A9P5NGK8</accession>
<dbReference type="OrthoDB" id="3069802at2759"/>
<evidence type="ECO:0000313" key="1">
    <source>
        <dbReference type="EMBL" id="KAF8884082.1"/>
    </source>
</evidence>
<proteinExistence type="predicted"/>
<gene>
    <name evidence="1" type="ORF">CPB84DRAFT_1789582</name>
</gene>
<organism evidence="1 2">
    <name type="scientific">Gymnopilus junonius</name>
    <name type="common">Spectacular rustgill mushroom</name>
    <name type="synonym">Gymnopilus spectabilis subsp. junonius</name>
    <dbReference type="NCBI Taxonomy" id="109634"/>
    <lineage>
        <taxon>Eukaryota</taxon>
        <taxon>Fungi</taxon>
        <taxon>Dikarya</taxon>
        <taxon>Basidiomycota</taxon>
        <taxon>Agaricomycotina</taxon>
        <taxon>Agaricomycetes</taxon>
        <taxon>Agaricomycetidae</taxon>
        <taxon>Agaricales</taxon>
        <taxon>Agaricineae</taxon>
        <taxon>Hymenogastraceae</taxon>
        <taxon>Gymnopilus</taxon>
    </lineage>
</organism>
<dbReference type="AlphaFoldDB" id="A0A9P5NGK8"/>